<feature type="compositionally biased region" description="Low complexity" evidence="1">
    <location>
        <begin position="69"/>
        <end position="81"/>
    </location>
</feature>
<accession>A0A9R1XJG5</accession>
<dbReference type="OrthoDB" id="769613at2759"/>
<dbReference type="InterPro" id="IPR033334">
    <property type="entry name" value="LNG1/2"/>
</dbReference>
<dbReference type="PANTHER" id="PTHR31680">
    <property type="entry name" value="LONGIFOLIA PROTEIN"/>
    <property type="match status" value="1"/>
</dbReference>
<comment type="caution">
    <text evidence="3">The sequence shown here is derived from an EMBL/GenBank/DDBJ whole genome shotgun (WGS) entry which is preliminary data.</text>
</comment>
<feature type="compositionally biased region" description="Basic and acidic residues" evidence="1">
    <location>
        <begin position="45"/>
        <end position="68"/>
    </location>
</feature>
<sequence>MSTKGMYTLREDKQELTKQLGCMNGIFQLFDRRYLLGQKKLPQGGKKEINNASEKPKEKMANEKHRVSTESSRNSVSSSSSLLDCSKRLQTEPSSICPSIISEPLPPTVTKDDIKNVVKDSMTRKPRVVSVKTVAKDERKGPIMTHTDSPRPVLYERKDQNLDKLKEISRGVKEISRFSCDGRESIYKLKSVANIKEIPRLSLDSKQTSIKNHKTTHDLLVTNKRPSSSVVARLMGLEALNDVINGGDSLKTKPCLDDTNTSVSHSRLSSNKMAMTSPRIQLEPAPWGTQKQATHKKASRVDHGCHSVYGQIQKRMNDVEFKSSGKDLRALKQILEAIQRTNMKLEKTEDKKIVQQDSMVITSLQKVKKVNRIDNRRCVKNLTPIETKAKKPVSPSRNSGNVSPRLQRSKNGIEKQPVRGNRKQPKGQLSNFSSHVRSLSQQSDIVSFPSESDTSVASQNESEVTSNDSSQGNKNKFAERLIEYKTMAEQPSPVSVLDAFYTEEAMSPMKKKSYRFKDDEDLHFDEQEWSQVGIDNLAELNQSPSGVKMENINHLVRQIELLNSTSDEVTMNPHENGDKKYIKEILLASGFFKNLDCATTIVHLHPTGSLINPELFNILEKNKNTHESKSSKSEKMRRKMIFDSVNDVLVQILRKKKGRIPNGEKILMELWSEINNLQSNKGSEQYDEVLNIIAMDVNKKSEDWDDNCNEIPNLALDIERLIFKDLISEIVNFEVASLQYGPQKHCRKLFIM</sequence>
<evidence type="ECO:0000313" key="3">
    <source>
        <dbReference type="EMBL" id="KAJ0215391.1"/>
    </source>
</evidence>
<dbReference type="Proteomes" id="UP000235145">
    <property type="component" value="Unassembled WGS sequence"/>
</dbReference>
<dbReference type="PANTHER" id="PTHR31680:SF16">
    <property type="entry name" value="DUF4378 DOMAIN-CONTAINING PROTEIN"/>
    <property type="match status" value="1"/>
</dbReference>
<feature type="domain" description="DUF4378" evidence="2">
    <location>
        <begin position="579"/>
        <end position="729"/>
    </location>
</feature>
<proteinExistence type="predicted"/>
<name>A0A9R1XJG5_LACSA</name>
<gene>
    <name evidence="3" type="ORF">LSAT_V11C300137560</name>
</gene>
<feature type="region of interest" description="Disordered" evidence="1">
    <location>
        <begin position="383"/>
        <end position="474"/>
    </location>
</feature>
<evidence type="ECO:0000256" key="1">
    <source>
        <dbReference type="SAM" id="MobiDB-lite"/>
    </source>
</evidence>
<dbReference type="AlphaFoldDB" id="A0A9R1XJG5"/>
<feature type="region of interest" description="Disordered" evidence="1">
    <location>
        <begin position="255"/>
        <end position="275"/>
    </location>
</feature>
<reference evidence="3 4" key="1">
    <citation type="journal article" date="2017" name="Nat. Commun.">
        <title>Genome assembly with in vitro proximity ligation data and whole-genome triplication in lettuce.</title>
        <authorList>
            <person name="Reyes-Chin-Wo S."/>
            <person name="Wang Z."/>
            <person name="Yang X."/>
            <person name="Kozik A."/>
            <person name="Arikit S."/>
            <person name="Song C."/>
            <person name="Xia L."/>
            <person name="Froenicke L."/>
            <person name="Lavelle D.O."/>
            <person name="Truco M.J."/>
            <person name="Xia R."/>
            <person name="Zhu S."/>
            <person name="Xu C."/>
            <person name="Xu H."/>
            <person name="Xu X."/>
            <person name="Cox K."/>
            <person name="Korf I."/>
            <person name="Meyers B.C."/>
            <person name="Michelmore R.W."/>
        </authorList>
    </citation>
    <scope>NUCLEOTIDE SEQUENCE [LARGE SCALE GENOMIC DNA]</scope>
    <source>
        <strain evidence="4">cv. Salinas</strain>
        <tissue evidence="3">Seedlings</tissue>
    </source>
</reference>
<dbReference type="Pfam" id="PF14309">
    <property type="entry name" value="DUF4378"/>
    <property type="match status" value="1"/>
</dbReference>
<feature type="compositionally biased region" description="Polar residues" evidence="1">
    <location>
        <begin position="427"/>
        <end position="474"/>
    </location>
</feature>
<dbReference type="InterPro" id="IPR025486">
    <property type="entry name" value="DUF4378"/>
</dbReference>
<evidence type="ECO:0000313" key="4">
    <source>
        <dbReference type="Proteomes" id="UP000235145"/>
    </source>
</evidence>
<dbReference type="EMBL" id="NBSK02000003">
    <property type="protein sequence ID" value="KAJ0215391.1"/>
    <property type="molecule type" value="Genomic_DNA"/>
</dbReference>
<dbReference type="Gramene" id="rna-gnl|WGS:NBSK|LSAT_3X96320_mrna">
    <property type="protein sequence ID" value="cds-PLY91127.1"/>
    <property type="gene ID" value="gene-LSAT_3X96320"/>
</dbReference>
<feature type="compositionally biased region" description="Polar residues" evidence="1">
    <location>
        <begin position="395"/>
        <end position="410"/>
    </location>
</feature>
<dbReference type="GO" id="GO:0051513">
    <property type="term" value="P:regulation of monopolar cell growth"/>
    <property type="evidence" value="ECO:0007669"/>
    <property type="project" value="InterPro"/>
</dbReference>
<evidence type="ECO:0000259" key="2">
    <source>
        <dbReference type="Pfam" id="PF14309"/>
    </source>
</evidence>
<keyword evidence="4" id="KW-1185">Reference proteome</keyword>
<organism evidence="3 4">
    <name type="scientific">Lactuca sativa</name>
    <name type="common">Garden lettuce</name>
    <dbReference type="NCBI Taxonomy" id="4236"/>
    <lineage>
        <taxon>Eukaryota</taxon>
        <taxon>Viridiplantae</taxon>
        <taxon>Streptophyta</taxon>
        <taxon>Embryophyta</taxon>
        <taxon>Tracheophyta</taxon>
        <taxon>Spermatophyta</taxon>
        <taxon>Magnoliopsida</taxon>
        <taxon>eudicotyledons</taxon>
        <taxon>Gunneridae</taxon>
        <taxon>Pentapetalae</taxon>
        <taxon>asterids</taxon>
        <taxon>campanulids</taxon>
        <taxon>Asterales</taxon>
        <taxon>Asteraceae</taxon>
        <taxon>Cichorioideae</taxon>
        <taxon>Cichorieae</taxon>
        <taxon>Lactucinae</taxon>
        <taxon>Lactuca</taxon>
    </lineage>
</organism>
<feature type="region of interest" description="Disordered" evidence="1">
    <location>
        <begin position="41"/>
        <end position="81"/>
    </location>
</feature>
<protein>
    <recommendedName>
        <fullName evidence="2">DUF4378 domain-containing protein</fullName>
    </recommendedName>
</protein>
<feature type="compositionally biased region" description="Polar residues" evidence="1">
    <location>
        <begin position="258"/>
        <end position="274"/>
    </location>
</feature>